<evidence type="ECO:0000313" key="11">
    <source>
        <dbReference type="EMBL" id="PIO05614.1"/>
    </source>
</evidence>
<feature type="domain" description="Ig-like" evidence="9">
    <location>
        <begin position="9"/>
        <end position="98"/>
    </location>
</feature>
<feature type="domain" description="Fibronectin type-III" evidence="10">
    <location>
        <begin position="117"/>
        <end position="211"/>
    </location>
</feature>
<dbReference type="FunFam" id="2.60.40.10:FF:000055">
    <property type="entry name" value="roundabout homolog 1 isoform X2"/>
    <property type="match status" value="1"/>
</dbReference>
<evidence type="ECO:0000313" key="12">
    <source>
        <dbReference type="Proteomes" id="UP000228934"/>
    </source>
</evidence>
<evidence type="ECO:0000259" key="9">
    <source>
        <dbReference type="PROSITE" id="PS50835"/>
    </source>
</evidence>
<dbReference type="SMART" id="SM00406">
    <property type="entry name" value="IGv"/>
    <property type="match status" value="1"/>
</dbReference>
<dbReference type="InterPro" id="IPR013106">
    <property type="entry name" value="Ig_V-set"/>
</dbReference>
<name>A0A2G9PQI7_AQUCT</name>
<keyword evidence="4" id="KW-0677">Repeat</keyword>
<dbReference type="InterPro" id="IPR036179">
    <property type="entry name" value="Ig-like_dom_sf"/>
</dbReference>
<dbReference type="Proteomes" id="UP000228934">
    <property type="component" value="Unassembled WGS sequence"/>
</dbReference>
<sequence length="255" mass="27434">ILVLTDRPPPIILQGPANQTLAVDGTALLKCKATGEPMPVISWLKEGFNFMGRDTRLSIVDQGSLQIKSLKAADSGTYTCVATSSSGETNWSSVLEVTESAGATVSKNFDINDLPGPPSKPQVTDVSKNSVTLSWQPGTPGVLPVTSYIIEAFSQSVSNSWQTVANHVKTTLYTVKGLRPNTIYLFMVRAINAEGLSDPSPMSDPVRTQDISPTVQGVDHRQVQKELGDVIVRLHNPVVLSPTTIQVSWAVRPIN</sequence>
<dbReference type="InterPro" id="IPR003599">
    <property type="entry name" value="Ig_sub"/>
</dbReference>
<dbReference type="SUPFAM" id="SSF49265">
    <property type="entry name" value="Fibronectin type III"/>
    <property type="match status" value="1"/>
</dbReference>
<dbReference type="GO" id="GO:0007399">
    <property type="term" value="P:nervous system development"/>
    <property type="evidence" value="ECO:0007669"/>
    <property type="project" value="UniProtKB-ARBA"/>
</dbReference>
<dbReference type="Gene3D" id="2.60.40.10">
    <property type="entry name" value="Immunoglobulins"/>
    <property type="match status" value="2"/>
</dbReference>
<dbReference type="PROSITE" id="PS50835">
    <property type="entry name" value="IG_LIKE"/>
    <property type="match status" value="1"/>
</dbReference>
<keyword evidence="5" id="KW-1133">Transmembrane helix</keyword>
<dbReference type="CDD" id="cd00063">
    <property type="entry name" value="FN3"/>
    <property type="match status" value="1"/>
</dbReference>
<feature type="non-terminal residue" evidence="11">
    <location>
        <position position="1"/>
    </location>
</feature>
<dbReference type="SUPFAM" id="SSF48726">
    <property type="entry name" value="Immunoglobulin"/>
    <property type="match status" value="1"/>
</dbReference>
<dbReference type="Pfam" id="PF07679">
    <property type="entry name" value="I-set"/>
    <property type="match status" value="1"/>
</dbReference>
<keyword evidence="12" id="KW-1185">Reference proteome</keyword>
<dbReference type="InterPro" id="IPR036116">
    <property type="entry name" value="FN3_sf"/>
</dbReference>
<dbReference type="EMBL" id="KV922571">
    <property type="protein sequence ID" value="PIO05614.1"/>
    <property type="molecule type" value="Genomic_DNA"/>
</dbReference>
<keyword evidence="8" id="KW-0393">Immunoglobulin domain</keyword>
<keyword evidence="3" id="KW-0732">Signal</keyword>
<dbReference type="PANTHER" id="PTHR12231:SF242">
    <property type="entry name" value="ROUNDABOUT HOMOLOG 2"/>
    <property type="match status" value="1"/>
</dbReference>
<evidence type="ECO:0000256" key="1">
    <source>
        <dbReference type="ARBA" id="ARBA00004167"/>
    </source>
</evidence>
<evidence type="ECO:0000256" key="8">
    <source>
        <dbReference type="ARBA" id="ARBA00023319"/>
    </source>
</evidence>
<dbReference type="InterPro" id="IPR007110">
    <property type="entry name" value="Ig-like_dom"/>
</dbReference>
<dbReference type="FunFam" id="2.60.40.10:FF:000008">
    <property type="entry name" value="roundabout homolog 2 isoform X2"/>
    <property type="match status" value="1"/>
</dbReference>
<dbReference type="InterPro" id="IPR003598">
    <property type="entry name" value="Ig_sub2"/>
</dbReference>
<keyword evidence="7" id="KW-1015">Disulfide bond</keyword>
<dbReference type="InterPro" id="IPR013098">
    <property type="entry name" value="Ig_I-set"/>
</dbReference>
<dbReference type="InterPro" id="IPR003961">
    <property type="entry name" value="FN3_dom"/>
</dbReference>
<dbReference type="SMART" id="SM00409">
    <property type="entry name" value="IG"/>
    <property type="match status" value="1"/>
</dbReference>
<keyword evidence="2" id="KW-0812">Transmembrane</keyword>
<protein>
    <submittedName>
        <fullName evidence="11">Uncharacterized protein</fullName>
    </submittedName>
</protein>
<dbReference type="SMART" id="SM00060">
    <property type="entry name" value="FN3"/>
    <property type="match status" value="1"/>
</dbReference>
<evidence type="ECO:0000256" key="5">
    <source>
        <dbReference type="ARBA" id="ARBA00022989"/>
    </source>
</evidence>
<reference evidence="12" key="1">
    <citation type="journal article" date="2017" name="Nat. Commun.">
        <title>The North American bullfrog draft genome provides insight into hormonal regulation of long noncoding RNA.</title>
        <authorList>
            <person name="Hammond S.A."/>
            <person name="Warren R.L."/>
            <person name="Vandervalk B.P."/>
            <person name="Kucuk E."/>
            <person name="Khan H."/>
            <person name="Gibb E.A."/>
            <person name="Pandoh P."/>
            <person name="Kirk H."/>
            <person name="Zhao Y."/>
            <person name="Jones M."/>
            <person name="Mungall A.J."/>
            <person name="Coope R."/>
            <person name="Pleasance S."/>
            <person name="Moore R.A."/>
            <person name="Holt R.A."/>
            <person name="Round J.M."/>
            <person name="Ohora S."/>
            <person name="Walle B.V."/>
            <person name="Veldhoen N."/>
            <person name="Helbing C.C."/>
            <person name="Birol I."/>
        </authorList>
    </citation>
    <scope>NUCLEOTIDE SEQUENCE [LARGE SCALE GENOMIC DNA]</scope>
</reference>
<dbReference type="OrthoDB" id="428111at2759"/>
<dbReference type="SMART" id="SM00408">
    <property type="entry name" value="IGc2"/>
    <property type="match status" value="1"/>
</dbReference>
<dbReference type="AlphaFoldDB" id="A0A2G9PQI7"/>
<evidence type="ECO:0000256" key="6">
    <source>
        <dbReference type="ARBA" id="ARBA00023136"/>
    </source>
</evidence>
<proteinExistence type="predicted"/>
<feature type="non-terminal residue" evidence="11">
    <location>
        <position position="255"/>
    </location>
</feature>
<dbReference type="InterPro" id="IPR051170">
    <property type="entry name" value="Neural/epithelial_adhesion"/>
</dbReference>
<evidence type="ECO:0000256" key="7">
    <source>
        <dbReference type="ARBA" id="ARBA00023157"/>
    </source>
</evidence>
<evidence type="ECO:0000256" key="2">
    <source>
        <dbReference type="ARBA" id="ARBA00022692"/>
    </source>
</evidence>
<keyword evidence="6" id="KW-0472">Membrane</keyword>
<dbReference type="PANTHER" id="PTHR12231">
    <property type="entry name" value="CTX-RELATED TYPE I TRANSMEMBRANE PROTEIN"/>
    <property type="match status" value="1"/>
</dbReference>
<evidence type="ECO:0000256" key="4">
    <source>
        <dbReference type="ARBA" id="ARBA00022737"/>
    </source>
</evidence>
<accession>A0A2G9PQI7</accession>
<evidence type="ECO:0000256" key="3">
    <source>
        <dbReference type="ARBA" id="ARBA00022729"/>
    </source>
</evidence>
<dbReference type="GO" id="GO:0016020">
    <property type="term" value="C:membrane"/>
    <property type="evidence" value="ECO:0007669"/>
    <property type="project" value="UniProtKB-SubCell"/>
</dbReference>
<evidence type="ECO:0000259" key="10">
    <source>
        <dbReference type="PROSITE" id="PS50853"/>
    </source>
</evidence>
<organism evidence="11 12">
    <name type="scientific">Aquarana catesbeiana</name>
    <name type="common">American bullfrog</name>
    <name type="synonym">Rana catesbeiana</name>
    <dbReference type="NCBI Taxonomy" id="8400"/>
    <lineage>
        <taxon>Eukaryota</taxon>
        <taxon>Metazoa</taxon>
        <taxon>Chordata</taxon>
        <taxon>Craniata</taxon>
        <taxon>Vertebrata</taxon>
        <taxon>Euteleostomi</taxon>
        <taxon>Amphibia</taxon>
        <taxon>Batrachia</taxon>
        <taxon>Anura</taxon>
        <taxon>Neobatrachia</taxon>
        <taxon>Ranoidea</taxon>
        <taxon>Ranidae</taxon>
        <taxon>Aquarana</taxon>
    </lineage>
</organism>
<dbReference type="InterPro" id="IPR013783">
    <property type="entry name" value="Ig-like_fold"/>
</dbReference>
<gene>
    <name evidence="11" type="ORF">AB205_0124990</name>
</gene>
<dbReference type="Pfam" id="PF00041">
    <property type="entry name" value="fn3"/>
    <property type="match status" value="1"/>
</dbReference>
<comment type="subcellular location">
    <subcellularLocation>
        <location evidence="1">Membrane</location>
        <topology evidence="1">Single-pass membrane protein</topology>
    </subcellularLocation>
</comment>
<dbReference type="PRINTS" id="PR00014">
    <property type="entry name" value="FNTYPEIII"/>
</dbReference>
<dbReference type="PROSITE" id="PS50853">
    <property type="entry name" value="FN3"/>
    <property type="match status" value="1"/>
</dbReference>